<evidence type="ECO:0000256" key="1">
    <source>
        <dbReference type="SAM" id="Phobius"/>
    </source>
</evidence>
<dbReference type="EMBL" id="JAHQCS010000151">
    <property type="protein sequence ID" value="MBU9713784.1"/>
    <property type="molecule type" value="Genomic_DNA"/>
</dbReference>
<dbReference type="CDD" id="cd08561">
    <property type="entry name" value="GDPD_cytoplasmic_ScUgpQ2_like"/>
    <property type="match status" value="1"/>
</dbReference>
<keyword evidence="1" id="KW-0812">Transmembrane</keyword>
<keyword evidence="1" id="KW-1133">Transmembrane helix</keyword>
<evidence type="ECO:0000259" key="2">
    <source>
        <dbReference type="PROSITE" id="PS51704"/>
    </source>
</evidence>
<feature type="transmembrane region" description="Helical" evidence="1">
    <location>
        <begin position="20"/>
        <end position="39"/>
    </location>
</feature>
<feature type="domain" description="GP-PDE" evidence="2">
    <location>
        <begin position="53"/>
        <end position="308"/>
    </location>
</feature>
<name>A0ABS6JKQ3_9BACI</name>
<accession>A0ABS6JKQ3</accession>
<keyword evidence="4" id="KW-1185">Reference proteome</keyword>
<organism evidence="3 4">
    <name type="scientific">Evansella tamaricis</name>
    <dbReference type="NCBI Taxonomy" id="2069301"/>
    <lineage>
        <taxon>Bacteria</taxon>
        <taxon>Bacillati</taxon>
        <taxon>Bacillota</taxon>
        <taxon>Bacilli</taxon>
        <taxon>Bacillales</taxon>
        <taxon>Bacillaceae</taxon>
        <taxon>Evansella</taxon>
    </lineage>
</organism>
<dbReference type="PANTHER" id="PTHR46211">
    <property type="entry name" value="GLYCEROPHOSPHORYL DIESTER PHOSPHODIESTERASE"/>
    <property type="match status" value="1"/>
</dbReference>
<keyword evidence="1" id="KW-0472">Membrane</keyword>
<evidence type="ECO:0000313" key="4">
    <source>
        <dbReference type="Proteomes" id="UP000784880"/>
    </source>
</evidence>
<dbReference type="RefSeq" id="WP_217067931.1">
    <property type="nucleotide sequence ID" value="NZ_JAHQCS010000151.1"/>
</dbReference>
<dbReference type="PANTHER" id="PTHR46211:SF14">
    <property type="entry name" value="GLYCEROPHOSPHODIESTER PHOSPHODIESTERASE"/>
    <property type="match status" value="1"/>
</dbReference>
<sequence>MRISVVHVPKSRKRTFFKTIGMIFGVIIIIWAIIFIFPVSERPEKPFFEKDRPLVIAHQGGEHLAPSNTIEAFQQAVDMGVDALEFDIHMTSDGHLVAIHDNTVDRTTDGTGRVNDLTLEEIKSLDAGHYFQNLHGEYNYRGMGVTIPTVIELFETFPEERWVIEIKATNDPEFHLPISEKLWSLIQQYGLEDNVLIASFDQEINATFSEISDGRVAMSGGRSEITKFVIFHKLFLNSLYRPKVDAVQIPTEESIFNLKDRKLLRGAHRRGMDVHYWTINDKETMKELIDLGADGIITDRPDLLIELLEGK</sequence>
<reference evidence="3 4" key="1">
    <citation type="submission" date="2021-06" db="EMBL/GenBank/DDBJ databases">
        <title>Bacillus sp. RD4P76, an endophyte from a halophyte.</title>
        <authorList>
            <person name="Sun J.-Q."/>
        </authorList>
    </citation>
    <scope>NUCLEOTIDE SEQUENCE [LARGE SCALE GENOMIC DNA]</scope>
    <source>
        <strain evidence="3 4">CGMCC 1.15917</strain>
    </source>
</reference>
<comment type="caution">
    <text evidence="3">The sequence shown here is derived from an EMBL/GenBank/DDBJ whole genome shotgun (WGS) entry which is preliminary data.</text>
</comment>
<evidence type="ECO:0000313" key="3">
    <source>
        <dbReference type="EMBL" id="MBU9713784.1"/>
    </source>
</evidence>
<dbReference type="Pfam" id="PF03009">
    <property type="entry name" value="GDPD"/>
    <property type="match status" value="1"/>
</dbReference>
<dbReference type="InterPro" id="IPR030395">
    <property type="entry name" value="GP_PDE_dom"/>
</dbReference>
<proteinExistence type="predicted"/>
<protein>
    <submittedName>
        <fullName evidence="3">Glycerophosphodiester phosphodiesterase</fullName>
    </submittedName>
</protein>
<dbReference type="Proteomes" id="UP000784880">
    <property type="component" value="Unassembled WGS sequence"/>
</dbReference>
<gene>
    <name evidence="3" type="ORF">KS419_18810</name>
</gene>
<dbReference type="PROSITE" id="PS51704">
    <property type="entry name" value="GP_PDE"/>
    <property type="match status" value="1"/>
</dbReference>